<comment type="similarity">
    <text evidence="14">Belongs to the succinate/malate CoA ligase beta subunit family. ATP-specific subunit beta subfamily.</text>
</comment>
<dbReference type="HOGENOM" id="CLU_037430_0_0_1"/>
<dbReference type="eggNOG" id="KOG2799">
    <property type="taxonomic scope" value="Eukaryota"/>
</dbReference>
<dbReference type="InterPro" id="IPR034723">
    <property type="entry name" value="Succ_CoA_betaA_euk"/>
</dbReference>
<dbReference type="Ensembl" id="ENSOCUT00000025803.3">
    <property type="protein sequence ID" value="ENSOCUP00000023471.2"/>
    <property type="gene ID" value="ENSOCUG00000025889.3"/>
</dbReference>
<dbReference type="GO" id="GO:0004775">
    <property type="term" value="F:succinate-CoA ligase (ADP-forming) activity"/>
    <property type="evidence" value="ECO:0007669"/>
    <property type="project" value="UniProtKB-UniRule"/>
</dbReference>
<dbReference type="InterPro" id="IPR017866">
    <property type="entry name" value="Succ-CoA_synthase_bsu_CS"/>
</dbReference>
<dbReference type="InterPro" id="IPR013815">
    <property type="entry name" value="ATP_grasp_subdomain_1"/>
</dbReference>
<dbReference type="Gene3D" id="3.30.1490.20">
    <property type="entry name" value="ATP-grasp fold, A domain"/>
    <property type="match status" value="1"/>
</dbReference>
<evidence type="ECO:0000313" key="17">
    <source>
        <dbReference type="Ensembl" id="ENSOCUP00000023471.2"/>
    </source>
</evidence>
<dbReference type="OMA" id="ITACDEV"/>
<dbReference type="GeneTree" id="ENSGT00390000010170"/>
<feature type="site" description="Important for substrate specificity" evidence="14">
    <location>
        <position position="240"/>
    </location>
</feature>
<comment type="subcellular location">
    <subcellularLocation>
        <location evidence="1 14">Mitochondrion</location>
    </subcellularLocation>
</comment>
<evidence type="ECO:0000313" key="18">
    <source>
        <dbReference type="Proteomes" id="UP000001811"/>
    </source>
</evidence>
<evidence type="ECO:0000256" key="14">
    <source>
        <dbReference type="HAMAP-Rule" id="MF_03220"/>
    </source>
</evidence>
<keyword evidence="8 14" id="KW-0460">Magnesium</keyword>
<dbReference type="PROSITE" id="PS01217">
    <property type="entry name" value="SUCCINYL_COA_LIG_3"/>
    <property type="match status" value="1"/>
</dbReference>
<dbReference type="InterPro" id="IPR005809">
    <property type="entry name" value="Succ_CoA_ligase-like_bsu"/>
</dbReference>
<feature type="binding site" evidence="14">
    <location>
        <position position="176"/>
    </location>
    <ligand>
        <name>ATP</name>
        <dbReference type="ChEBI" id="CHEBI:30616"/>
    </ligand>
</feature>
<comment type="pathway">
    <text evidence="2 14">Carbohydrate metabolism; tricarboxylic acid cycle; succinate from succinyl-CoA (ligase route): step 1/1.</text>
</comment>
<evidence type="ECO:0000256" key="6">
    <source>
        <dbReference type="ARBA" id="ARBA00022741"/>
    </source>
</evidence>
<feature type="site" description="Important for substrate specificity" evidence="14">
    <location>
        <position position="172"/>
    </location>
</feature>
<reference evidence="17" key="2">
    <citation type="submission" date="2025-08" db="UniProtKB">
        <authorList>
            <consortium name="Ensembl"/>
        </authorList>
    </citation>
    <scope>IDENTIFICATION</scope>
    <source>
        <strain evidence="17">Thorbecke</strain>
    </source>
</reference>
<evidence type="ECO:0000256" key="15">
    <source>
        <dbReference type="SAM" id="MobiDB-lite"/>
    </source>
</evidence>
<comment type="function">
    <text evidence="13 14">ATP-specific succinyl-CoA synthetase functions in the citric acid cycle (TCA), coupling the hydrolysis of succinyl-CoA to the synthesis of ATP and thus represents the only step of substrate-level phosphorylation in the TCA. The beta subunit provides nucleotide specificity of the enzyme and binds the substrate succinate, while the binding sites for coenzyme A and phosphate are found in the alpha subunit.</text>
</comment>
<evidence type="ECO:0000256" key="13">
    <source>
        <dbReference type="ARBA" id="ARBA00054304"/>
    </source>
</evidence>
<dbReference type="GO" id="GO:0006104">
    <property type="term" value="P:succinyl-CoA metabolic process"/>
    <property type="evidence" value="ECO:0007669"/>
    <property type="project" value="TreeGrafter"/>
</dbReference>
<dbReference type="GO" id="GO:0006099">
    <property type="term" value="P:tricarboxylic acid cycle"/>
    <property type="evidence" value="ECO:0007669"/>
    <property type="project" value="UniProtKB-UniRule"/>
</dbReference>
<dbReference type="InParanoid" id="G1U276"/>
<dbReference type="PROSITE" id="PS50975">
    <property type="entry name" value="ATP_GRASP"/>
    <property type="match status" value="1"/>
</dbReference>
<keyword evidence="18" id="KW-1185">Reference proteome</keyword>
<dbReference type="PaxDb" id="9986-ENSOCUP00000023471"/>
<evidence type="ECO:0000256" key="4">
    <source>
        <dbReference type="ARBA" id="ARBA00022598"/>
    </source>
</evidence>
<dbReference type="Gene3D" id="3.30.470.20">
    <property type="entry name" value="ATP-grasp fold, B domain"/>
    <property type="match status" value="1"/>
</dbReference>
<keyword evidence="6 14" id="KW-0547">Nucleotide-binding</keyword>
<dbReference type="SUPFAM" id="SSF52210">
    <property type="entry name" value="Succinyl-CoA synthetase domains"/>
    <property type="match status" value="1"/>
</dbReference>
<keyword evidence="4 14" id="KW-0436">Ligase</keyword>
<dbReference type="FunCoup" id="G1U276">
    <property type="interactions" value="1384"/>
</dbReference>
<dbReference type="NCBIfam" id="TIGR01016">
    <property type="entry name" value="sucCoAbeta"/>
    <property type="match status" value="1"/>
</dbReference>
<proteinExistence type="inferred from homology"/>
<keyword evidence="5 14" id="KW-0479">Metal-binding</keyword>
<gene>
    <name evidence="14 17" type="primary">SUCLA2</name>
</gene>
<dbReference type="FunFam" id="3.30.1490.20:FF:000040">
    <property type="entry name" value="Succinate--CoA ligase [ADP-forming] subunit beta mitochondrial"/>
    <property type="match status" value="1"/>
</dbReference>
<protein>
    <recommendedName>
        <fullName evidence="14">Succinate--CoA ligase [ADP-forming] subunit beta, mitochondrial</fullName>
        <ecNumber evidence="14">6.2.1.5</ecNumber>
    </recommendedName>
    <alternativeName>
        <fullName evidence="14">ATP-specific succinyl-CoA synthetase subunit beta</fullName>
        <shortName evidence="14">A-SCS</shortName>
    </alternativeName>
    <alternativeName>
        <fullName evidence="14">Succinyl-CoA synthetase beta-A chain</fullName>
        <shortName evidence="14">SCS-betaA</shortName>
    </alternativeName>
</protein>
<feature type="binding site" evidence="14">
    <location>
        <begin position="458"/>
        <end position="460"/>
    </location>
    <ligand>
        <name>substrate</name>
        <note>ligand shared with subunit alpha</note>
    </ligand>
</feature>
<dbReference type="FunFam" id="3.40.50.261:FF:000001">
    <property type="entry name" value="Succinate--CoA ligase [ADP-forming] subunit beta"/>
    <property type="match status" value="1"/>
</dbReference>
<evidence type="ECO:0000256" key="10">
    <source>
        <dbReference type="ARBA" id="ARBA00023128"/>
    </source>
</evidence>
<dbReference type="Pfam" id="PF00549">
    <property type="entry name" value="Ligase_CoA"/>
    <property type="match status" value="1"/>
</dbReference>
<keyword evidence="3 14" id="KW-0816">Tricarboxylic acid cycle</keyword>
<organism evidence="17 18">
    <name type="scientific">Oryctolagus cuniculus</name>
    <name type="common">Rabbit</name>
    <dbReference type="NCBI Taxonomy" id="9986"/>
    <lineage>
        <taxon>Eukaryota</taxon>
        <taxon>Metazoa</taxon>
        <taxon>Chordata</taxon>
        <taxon>Craniata</taxon>
        <taxon>Vertebrata</taxon>
        <taxon>Euteleostomi</taxon>
        <taxon>Mammalia</taxon>
        <taxon>Eutheria</taxon>
        <taxon>Euarchontoglires</taxon>
        <taxon>Glires</taxon>
        <taxon>Lagomorpha</taxon>
        <taxon>Leporidae</taxon>
        <taxon>Oryctolagus</taxon>
    </lineage>
</organism>
<accession>G1U276</accession>
<dbReference type="PANTHER" id="PTHR11815">
    <property type="entry name" value="SUCCINYL-COA SYNTHETASE BETA CHAIN"/>
    <property type="match status" value="1"/>
</dbReference>
<dbReference type="UniPathway" id="UPA00223">
    <property type="reaction ID" value="UER00999"/>
</dbReference>
<feature type="region of interest" description="Disordered" evidence="15">
    <location>
        <begin position="21"/>
        <end position="77"/>
    </location>
</feature>
<dbReference type="GO" id="GO:0005524">
    <property type="term" value="F:ATP binding"/>
    <property type="evidence" value="ECO:0007669"/>
    <property type="project" value="UniProtKB-UniRule"/>
</dbReference>
<keyword evidence="7 14" id="KW-0067">ATP-binding</keyword>
<evidence type="ECO:0000256" key="2">
    <source>
        <dbReference type="ARBA" id="ARBA00005064"/>
    </source>
</evidence>
<dbReference type="SMR" id="G1U276"/>
<evidence type="ECO:0000256" key="8">
    <source>
        <dbReference type="ARBA" id="ARBA00022842"/>
    </source>
</evidence>
<evidence type="ECO:0000256" key="11">
    <source>
        <dbReference type="ARBA" id="ARBA00038794"/>
    </source>
</evidence>
<dbReference type="SUPFAM" id="SSF56059">
    <property type="entry name" value="Glutathione synthetase ATP-binding domain-like"/>
    <property type="match status" value="1"/>
</dbReference>
<dbReference type="Gene3D" id="3.40.50.261">
    <property type="entry name" value="Succinyl-CoA synthetase domains"/>
    <property type="match status" value="1"/>
</dbReference>
<dbReference type="NCBIfam" id="NF001913">
    <property type="entry name" value="PRK00696.1"/>
    <property type="match status" value="1"/>
</dbReference>
<evidence type="ECO:0000256" key="12">
    <source>
        <dbReference type="ARBA" id="ARBA00050456"/>
    </source>
</evidence>
<dbReference type="HAMAP" id="MF_00558">
    <property type="entry name" value="Succ_CoA_beta"/>
    <property type="match status" value="1"/>
</dbReference>
<evidence type="ECO:0000259" key="16">
    <source>
        <dbReference type="PROSITE" id="PS50975"/>
    </source>
</evidence>
<feature type="binding site" evidence="14">
    <location>
        <begin position="183"/>
        <end position="185"/>
    </location>
    <ligand>
        <name>ATP</name>
        <dbReference type="ChEBI" id="CHEBI:30616"/>
    </ligand>
</feature>
<feature type="domain" description="ATP-grasp" evidence="16">
    <location>
        <begin position="139"/>
        <end position="366"/>
    </location>
</feature>
<dbReference type="InterPro" id="IPR013650">
    <property type="entry name" value="ATP-grasp_succ-CoA_synth-type"/>
</dbReference>
<feature type="binding site" evidence="14">
    <location>
        <position position="336"/>
    </location>
    <ligand>
        <name>Mg(2+)</name>
        <dbReference type="ChEBI" id="CHEBI:18420"/>
    </ligand>
</feature>
<dbReference type="PANTHER" id="PTHR11815:SF1">
    <property type="entry name" value="SUCCINATE--COA LIGASE [ADP-FORMING] SUBUNIT BETA, MITOCHONDRIAL"/>
    <property type="match status" value="1"/>
</dbReference>
<dbReference type="InterPro" id="IPR011761">
    <property type="entry name" value="ATP-grasp"/>
</dbReference>
<reference evidence="17" key="3">
    <citation type="submission" date="2025-09" db="UniProtKB">
        <authorList>
            <consortium name="Ensembl"/>
        </authorList>
    </citation>
    <scope>IDENTIFICATION</scope>
    <source>
        <strain evidence="17">Thorbecke</strain>
    </source>
</reference>
<dbReference type="GO" id="GO:0005739">
    <property type="term" value="C:mitochondrion"/>
    <property type="evidence" value="ECO:0007669"/>
    <property type="project" value="UniProtKB-SubCell"/>
</dbReference>
<comment type="cofactor">
    <cofactor evidence="14">
        <name>Mg(2+)</name>
        <dbReference type="ChEBI" id="CHEBI:18420"/>
    </cofactor>
    <text evidence="14">Binds 1 Mg(2+) ion per subunit.</text>
</comment>
<dbReference type="GO" id="GO:0009361">
    <property type="term" value="C:succinate-CoA ligase complex (ADP-forming)"/>
    <property type="evidence" value="ECO:0007669"/>
    <property type="project" value="Ensembl"/>
</dbReference>
<comment type="catalytic activity">
    <reaction evidence="12 14">
        <text>succinate + ATP + CoA = succinyl-CoA + ADP + phosphate</text>
        <dbReference type="Rhea" id="RHEA:17661"/>
        <dbReference type="ChEBI" id="CHEBI:30031"/>
        <dbReference type="ChEBI" id="CHEBI:30616"/>
        <dbReference type="ChEBI" id="CHEBI:43474"/>
        <dbReference type="ChEBI" id="CHEBI:57287"/>
        <dbReference type="ChEBI" id="CHEBI:57292"/>
        <dbReference type="ChEBI" id="CHEBI:456216"/>
        <dbReference type="EC" id="6.2.1.5"/>
    </reaction>
</comment>
<evidence type="ECO:0000256" key="1">
    <source>
        <dbReference type="ARBA" id="ARBA00004173"/>
    </source>
</evidence>
<dbReference type="Pfam" id="PF08442">
    <property type="entry name" value="ATP-grasp_2"/>
    <property type="match status" value="1"/>
</dbReference>
<evidence type="ECO:0000256" key="3">
    <source>
        <dbReference type="ARBA" id="ARBA00022532"/>
    </source>
</evidence>
<keyword evidence="10 14" id="KW-0496">Mitochondrion</keyword>
<sequence length="541" mass="58445">MLRLHWKSQRSRFVVSAWRQPGRACPTGEGGPAAAELIQGSAPGRGAGPCVRPEPRRRRPRRASAPAPGAEGTGSDSEMAASMFYSRLLAAATLRSHRPRTALRAAAQVLGSSGLFNNHGLQVQQQQQRNLSLHEYMSMELLQEAGVSVPKGFVAKSPDEAYAIAKKLGSKDVVIKAQVLAGGRGKGTFESGLKGGVKIVFSPEEAKAVSSQMIGKKLFTKQTGEKGRICNQVLICERKYPRREYYFAIAMERSFQGPVLIGSSQGGVNIEDVAAETPDAIVKEPIDIVEGIKKEQAVRLAQKMGFPPNIVDSAAENMVKLFNLFLKYDATMVEINPMVEDSDGAVLCMDAKINFDSNSAYRQKKIFDLQDWTQEDERDKDAAKADLNYIGLDGNIGCLVNGAGLAMATMDIIKLHGGTPANFLDVGGGATVHQVTEAFKLITSDKKVLAILVNIFGGIMRCDVIAQGIVMAVKDLEIKIPVVVRLQGTRVDDAKALIADSGLKILACDDLDEAARMVVKLSEIVTLAKQAHVDVKFQLPI</sequence>
<dbReference type="EC" id="6.2.1.5" evidence="14"/>
<dbReference type="HAMAP" id="MF_03220">
    <property type="entry name" value="Succ_CoA_betaA_euk"/>
    <property type="match status" value="1"/>
</dbReference>
<evidence type="ECO:0000256" key="9">
    <source>
        <dbReference type="ARBA" id="ARBA00022946"/>
    </source>
</evidence>
<dbReference type="STRING" id="9986.ENSOCUP00000023471"/>
<dbReference type="FunFam" id="3.30.470.20:FF:000002">
    <property type="entry name" value="Succinate--CoA ligase [ADP-forming] subunit beta"/>
    <property type="match status" value="1"/>
</dbReference>
<dbReference type="InterPro" id="IPR016102">
    <property type="entry name" value="Succinyl-CoA_synth-like"/>
</dbReference>
<reference evidence="17 18" key="1">
    <citation type="journal article" date="2011" name="Nature">
        <title>A high-resolution map of human evolutionary constraint using 29 mammals.</title>
        <authorList>
            <person name="Lindblad-Toh K."/>
            <person name="Garber M."/>
            <person name="Zuk O."/>
            <person name="Lin M.F."/>
            <person name="Parker B.J."/>
            <person name="Washietl S."/>
            <person name="Kheradpour P."/>
            <person name="Ernst J."/>
            <person name="Jordan G."/>
            <person name="Mauceli E."/>
            <person name="Ward L.D."/>
            <person name="Lowe C.B."/>
            <person name="Holloway A.K."/>
            <person name="Clamp M."/>
            <person name="Gnerre S."/>
            <person name="Alfoldi J."/>
            <person name="Beal K."/>
            <person name="Chang J."/>
            <person name="Clawson H."/>
            <person name="Cuff J."/>
            <person name="Di Palma F."/>
            <person name="Fitzgerald S."/>
            <person name="Flicek P."/>
            <person name="Guttman M."/>
            <person name="Hubisz M.J."/>
            <person name="Jaffe D.B."/>
            <person name="Jungreis I."/>
            <person name="Kent W.J."/>
            <person name="Kostka D."/>
            <person name="Lara M."/>
            <person name="Martins A.L."/>
            <person name="Massingham T."/>
            <person name="Moltke I."/>
            <person name="Raney B.J."/>
            <person name="Rasmussen M.D."/>
            <person name="Robinson J."/>
            <person name="Stark A."/>
            <person name="Vilella A.J."/>
            <person name="Wen J."/>
            <person name="Xie X."/>
            <person name="Zody M.C."/>
            <person name="Baldwin J."/>
            <person name="Bloom T."/>
            <person name="Chin C.W."/>
            <person name="Heiman D."/>
            <person name="Nicol R."/>
            <person name="Nusbaum C."/>
            <person name="Young S."/>
            <person name="Wilkinson J."/>
            <person name="Worley K.C."/>
            <person name="Kovar C.L."/>
            <person name="Muzny D.M."/>
            <person name="Gibbs R.A."/>
            <person name="Cree A."/>
            <person name="Dihn H.H."/>
            <person name="Fowler G."/>
            <person name="Jhangiani S."/>
            <person name="Joshi V."/>
            <person name="Lee S."/>
            <person name="Lewis L.R."/>
            <person name="Nazareth L.V."/>
            <person name="Okwuonu G."/>
            <person name="Santibanez J."/>
            <person name="Warren W.C."/>
            <person name="Mardis E.R."/>
            <person name="Weinstock G.M."/>
            <person name="Wilson R.K."/>
            <person name="Delehaunty K."/>
            <person name="Dooling D."/>
            <person name="Fronik C."/>
            <person name="Fulton L."/>
            <person name="Fulton B."/>
            <person name="Graves T."/>
            <person name="Minx P."/>
            <person name="Sodergren E."/>
            <person name="Birney E."/>
            <person name="Margulies E.H."/>
            <person name="Herrero J."/>
            <person name="Green E.D."/>
            <person name="Haussler D."/>
            <person name="Siepel A."/>
            <person name="Goldman N."/>
            <person name="Pollard K.S."/>
            <person name="Pedersen J.S."/>
            <person name="Lander E.S."/>
            <person name="Kellis M."/>
        </authorList>
    </citation>
    <scope>NUCLEOTIDE SEQUENCE [LARGE SCALE GENOMIC DNA]</scope>
    <source>
        <strain evidence="18">Thorbecke</strain>
    </source>
</reference>
<dbReference type="AlphaFoldDB" id="G1U276"/>
<feature type="binding site" evidence="14">
    <location>
        <position position="350"/>
    </location>
    <ligand>
        <name>Mg(2+)</name>
        <dbReference type="ChEBI" id="CHEBI:18420"/>
    </ligand>
</feature>
<keyword evidence="9" id="KW-0809">Transit peptide</keyword>
<dbReference type="InterPro" id="IPR005811">
    <property type="entry name" value="SUCC_ACL_C"/>
</dbReference>
<name>G1U276_RABIT</name>
<evidence type="ECO:0000256" key="5">
    <source>
        <dbReference type="ARBA" id="ARBA00022723"/>
    </source>
</evidence>
<feature type="binding site" evidence="14">
    <location>
        <position position="401"/>
    </location>
    <ligand>
        <name>substrate</name>
        <note>ligand shared with subunit alpha</note>
    </ligand>
</feature>
<dbReference type="GO" id="GO:0000287">
    <property type="term" value="F:magnesium ion binding"/>
    <property type="evidence" value="ECO:0007669"/>
    <property type="project" value="UniProtKB-UniRule"/>
</dbReference>
<comment type="subunit">
    <text evidence="11">Heterodimer of an alpha and a beta subunit. The beta subunit determines specificity for ATP. Interacts with ALAS2.</text>
</comment>
<dbReference type="Bgee" id="ENSOCUG00000025889">
    <property type="expression patterns" value="Expressed in heart and 15 other cell types or tissues"/>
</dbReference>
<dbReference type="Proteomes" id="UP000001811">
    <property type="component" value="Unplaced"/>
</dbReference>
<evidence type="ECO:0000256" key="7">
    <source>
        <dbReference type="ARBA" id="ARBA00022840"/>
    </source>
</evidence>